<protein>
    <submittedName>
        <fullName evidence="10">ABC transporter ATP-binding protein</fullName>
    </submittedName>
</protein>
<proteinExistence type="predicted"/>
<dbReference type="InterPro" id="IPR017871">
    <property type="entry name" value="ABC_transporter-like_CS"/>
</dbReference>
<dbReference type="InterPro" id="IPR050107">
    <property type="entry name" value="ABC_carbohydrate_import_ATPase"/>
</dbReference>
<gene>
    <name evidence="10" type="ORF">AB8B22_06675</name>
</gene>
<dbReference type="PANTHER" id="PTHR43790">
    <property type="entry name" value="CARBOHYDRATE TRANSPORT ATP-BINDING PROTEIN MG119-RELATED"/>
    <property type="match status" value="1"/>
</dbReference>
<dbReference type="CDD" id="cd03216">
    <property type="entry name" value="ABC_Carb_Monos_I"/>
    <property type="match status" value="1"/>
</dbReference>
<dbReference type="InterPro" id="IPR003593">
    <property type="entry name" value="AAA+_ATPase"/>
</dbReference>
<evidence type="ECO:0000256" key="1">
    <source>
        <dbReference type="ARBA" id="ARBA00004202"/>
    </source>
</evidence>
<dbReference type="Gene3D" id="3.40.50.300">
    <property type="entry name" value="P-loop containing nucleotide triphosphate hydrolases"/>
    <property type="match status" value="2"/>
</dbReference>
<dbReference type="AlphaFoldDB" id="A0AB39VEZ9"/>
<comment type="subcellular location">
    <subcellularLocation>
        <location evidence="1">Cell membrane</location>
        <topology evidence="1">Peripheral membrane protein</topology>
    </subcellularLocation>
</comment>
<evidence type="ECO:0000256" key="6">
    <source>
        <dbReference type="ARBA" id="ARBA00022840"/>
    </source>
</evidence>
<dbReference type="GO" id="GO:0005524">
    <property type="term" value="F:ATP binding"/>
    <property type="evidence" value="ECO:0007669"/>
    <property type="project" value="UniProtKB-KW"/>
</dbReference>
<dbReference type="PANTHER" id="PTHR43790:SF4">
    <property type="entry name" value="GUANOSINE IMPORT ATP-BINDING PROTEIN NUPO"/>
    <property type="match status" value="1"/>
</dbReference>
<dbReference type="EMBL" id="CP165644">
    <property type="protein sequence ID" value="XDU66110.1"/>
    <property type="molecule type" value="Genomic_DNA"/>
</dbReference>
<evidence type="ECO:0000256" key="4">
    <source>
        <dbReference type="ARBA" id="ARBA00022737"/>
    </source>
</evidence>
<keyword evidence="2" id="KW-0813">Transport</keyword>
<dbReference type="GO" id="GO:0016887">
    <property type="term" value="F:ATP hydrolysis activity"/>
    <property type="evidence" value="ECO:0007669"/>
    <property type="project" value="InterPro"/>
</dbReference>
<dbReference type="PROSITE" id="PS50893">
    <property type="entry name" value="ABC_TRANSPORTER_2"/>
    <property type="match status" value="2"/>
</dbReference>
<dbReference type="RefSeq" id="WP_314080889.1">
    <property type="nucleotide sequence ID" value="NZ_CP165644.1"/>
</dbReference>
<name>A0AB39VEZ9_9FUSO</name>
<dbReference type="GO" id="GO:0005886">
    <property type="term" value="C:plasma membrane"/>
    <property type="evidence" value="ECO:0007669"/>
    <property type="project" value="UniProtKB-SubCell"/>
</dbReference>
<keyword evidence="8" id="KW-0472">Membrane</keyword>
<evidence type="ECO:0000256" key="5">
    <source>
        <dbReference type="ARBA" id="ARBA00022741"/>
    </source>
</evidence>
<evidence type="ECO:0000256" key="7">
    <source>
        <dbReference type="ARBA" id="ARBA00022967"/>
    </source>
</evidence>
<dbReference type="InterPro" id="IPR027417">
    <property type="entry name" value="P-loop_NTPase"/>
</dbReference>
<dbReference type="KEGG" id="lrug:AB8B22_06675"/>
<organism evidence="10">
    <name type="scientific">Leptotrichia rugosa</name>
    <dbReference type="NCBI Taxonomy" id="3239302"/>
    <lineage>
        <taxon>Bacteria</taxon>
        <taxon>Fusobacteriati</taxon>
        <taxon>Fusobacteriota</taxon>
        <taxon>Fusobacteriia</taxon>
        <taxon>Fusobacteriales</taxon>
        <taxon>Leptotrichiaceae</taxon>
        <taxon>Leptotrichia</taxon>
    </lineage>
</organism>
<evidence type="ECO:0000259" key="9">
    <source>
        <dbReference type="PROSITE" id="PS50893"/>
    </source>
</evidence>
<dbReference type="SUPFAM" id="SSF52540">
    <property type="entry name" value="P-loop containing nucleoside triphosphate hydrolases"/>
    <property type="match status" value="2"/>
</dbReference>
<dbReference type="PROSITE" id="PS00211">
    <property type="entry name" value="ABC_TRANSPORTER_1"/>
    <property type="match status" value="1"/>
</dbReference>
<dbReference type="SMART" id="SM00382">
    <property type="entry name" value="AAA"/>
    <property type="match status" value="1"/>
</dbReference>
<sequence length="512" mass="56479">MSDYILEMKNIRKEFLGGKIVANDDITLKVKKGEIHAIVGENGAGKSTLMKILNGLYAPTSGEIFYKGKKTEIISPTMAAKLGIGMVYQHFMLVDTLTVAENMVLGFEPKKGGIFFDLNKAREKVRQVSEKYGLNIDPDAKVSDLSVGIQQRIEILKVLFKGAELLVFDEPSAVLTPQEVKELYEIMKNLVKEGKTIIFISHKLQEVLDLSDNITVIRRGSDVGRLATSEATKEKIANLMVGRVVLFEVKRPEVKLGNVLVKVEHLTVKDKKGGKDGIEKVSDVSFEIREGEVLGIAGVQGNGQTELIEALAGLVKIDDGKYSIGNKSLENQTPKEIKNSGFAHIPEDRHKRAAIDNFTMEENMALGLQDEYSKGFLMNYGEIEAKTKKYIEKYDIRPNNGKIKFGGLSGGNQQKVVVARELERENKFIIAAQPTRGVDIGAIEMIHNTILQEKTKKKAILVVSAELSEIMALSDRIAVMYSGKIVGILNRSEATAEKIGILMAGGKLNDEK</sequence>
<evidence type="ECO:0000256" key="3">
    <source>
        <dbReference type="ARBA" id="ARBA00022475"/>
    </source>
</evidence>
<keyword evidence="6 10" id="KW-0067">ATP-binding</keyword>
<feature type="domain" description="ABC transporter" evidence="9">
    <location>
        <begin position="6"/>
        <end position="244"/>
    </location>
</feature>
<evidence type="ECO:0000256" key="2">
    <source>
        <dbReference type="ARBA" id="ARBA00022448"/>
    </source>
</evidence>
<evidence type="ECO:0000256" key="8">
    <source>
        <dbReference type="ARBA" id="ARBA00023136"/>
    </source>
</evidence>
<keyword evidence="5" id="KW-0547">Nucleotide-binding</keyword>
<reference evidence="10" key="1">
    <citation type="submission" date="2024-07" db="EMBL/GenBank/DDBJ databases">
        <authorList>
            <person name="Li X.-J."/>
            <person name="Wang X."/>
        </authorList>
    </citation>
    <scope>NUCLEOTIDE SEQUENCE</scope>
    <source>
        <strain evidence="10">HSP-334</strain>
    </source>
</reference>
<dbReference type="FunFam" id="3.40.50.300:FF:000127">
    <property type="entry name" value="Ribose import ATP-binding protein RbsA"/>
    <property type="match status" value="1"/>
</dbReference>
<keyword evidence="3" id="KW-1003">Cell membrane</keyword>
<accession>A0AB39VEZ9</accession>
<dbReference type="Pfam" id="PF00005">
    <property type="entry name" value="ABC_tran"/>
    <property type="match status" value="2"/>
</dbReference>
<keyword evidence="7" id="KW-1278">Translocase</keyword>
<evidence type="ECO:0000313" key="10">
    <source>
        <dbReference type="EMBL" id="XDU66110.1"/>
    </source>
</evidence>
<keyword evidence="4" id="KW-0677">Repeat</keyword>
<dbReference type="CDD" id="cd03215">
    <property type="entry name" value="ABC_Carb_Monos_II"/>
    <property type="match status" value="1"/>
</dbReference>
<feature type="domain" description="ABC transporter" evidence="9">
    <location>
        <begin position="261"/>
        <end position="507"/>
    </location>
</feature>
<dbReference type="InterPro" id="IPR003439">
    <property type="entry name" value="ABC_transporter-like_ATP-bd"/>
</dbReference>